<dbReference type="CDD" id="cd04301">
    <property type="entry name" value="NAT_SF"/>
    <property type="match status" value="1"/>
</dbReference>
<sequence length="273" mass="28755">MGEQVTAAARAWVRAIALCVEALPGGFHQTGPRGTTEMITGIPVPTLNGVLAVTGPVDVDEVSAFADSPRLSELPWSVQVRGGDDAERVAALAAGHGLTQRLPLPFMLKELTGPVDAGPGVRRVTGADGDLYRKALADGYEGPESIFDGFSRPALLDHPAMRGYVVEVAGTVVATSFGVLIDDQVGVFNISVPPEHRRRGYGRAATAAVLRDGMRPVRATPSCTPPRSACRSTSRWASGPRRPGPCSCRPSRSARRSGRPAASSPRDRRRSGG</sequence>
<dbReference type="SUPFAM" id="SSF55729">
    <property type="entry name" value="Acyl-CoA N-acyltransferases (Nat)"/>
    <property type="match status" value="1"/>
</dbReference>
<feature type="region of interest" description="Disordered" evidence="1">
    <location>
        <begin position="216"/>
        <end position="273"/>
    </location>
</feature>
<dbReference type="OrthoDB" id="4208at2"/>
<dbReference type="InterPro" id="IPR016181">
    <property type="entry name" value="Acyl_CoA_acyltransferase"/>
</dbReference>
<comment type="caution">
    <text evidence="3">The sequence shown here is derived from an EMBL/GenBank/DDBJ whole genome shotgun (WGS) entry which is preliminary data.</text>
</comment>
<dbReference type="GO" id="GO:0016747">
    <property type="term" value="F:acyltransferase activity, transferring groups other than amino-acyl groups"/>
    <property type="evidence" value="ECO:0007669"/>
    <property type="project" value="InterPro"/>
</dbReference>
<feature type="domain" description="N-acetyltransferase" evidence="2">
    <location>
        <begin position="119"/>
        <end position="262"/>
    </location>
</feature>
<dbReference type="RefSeq" id="WP_116066979.1">
    <property type="nucleotide sequence ID" value="NZ_BONB01000015.1"/>
</dbReference>
<dbReference type="Pfam" id="PF00583">
    <property type="entry name" value="Acetyltransf_1"/>
    <property type="match status" value="1"/>
</dbReference>
<proteinExistence type="predicted"/>
<evidence type="ECO:0000256" key="1">
    <source>
        <dbReference type="SAM" id="MobiDB-lite"/>
    </source>
</evidence>
<dbReference type="PROSITE" id="PS51186">
    <property type="entry name" value="GNAT"/>
    <property type="match status" value="1"/>
</dbReference>
<dbReference type="EMBL" id="QUMQ01000001">
    <property type="protein sequence ID" value="REF95264.1"/>
    <property type="molecule type" value="Genomic_DNA"/>
</dbReference>
<accession>A0A3D9ZFH6</accession>
<protein>
    <recommendedName>
        <fullName evidence="2">N-acetyltransferase domain-containing protein</fullName>
    </recommendedName>
</protein>
<dbReference type="AlphaFoldDB" id="A0A3D9ZFH6"/>
<name>A0A3D9ZFH6_9ACTN</name>
<feature type="compositionally biased region" description="Low complexity" evidence="1">
    <location>
        <begin position="238"/>
        <end position="251"/>
    </location>
</feature>
<evidence type="ECO:0000259" key="2">
    <source>
        <dbReference type="PROSITE" id="PS51186"/>
    </source>
</evidence>
<dbReference type="InterPro" id="IPR000182">
    <property type="entry name" value="GNAT_dom"/>
</dbReference>
<dbReference type="Proteomes" id="UP000256913">
    <property type="component" value="Unassembled WGS sequence"/>
</dbReference>
<dbReference type="Gene3D" id="3.40.630.30">
    <property type="match status" value="1"/>
</dbReference>
<evidence type="ECO:0000313" key="3">
    <source>
        <dbReference type="EMBL" id="REF95264.1"/>
    </source>
</evidence>
<reference evidence="3 4" key="1">
    <citation type="submission" date="2018-08" db="EMBL/GenBank/DDBJ databases">
        <title>Sequencing the genomes of 1000 actinobacteria strains.</title>
        <authorList>
            <person name="Klenk H.-P."/>
        </authorList>
    </citation>
    <scope>NUCLEOTIDE SEQUENCE [LARGE SCALE GENOMIC DNA]</scope>
    <source>
        <strain evidence="3 4">DSM 44099</strain>
    </source>
</reference>
<keyword evidence="4" id="KW-1185">Reference proteome</keyword>
<evidence type="ECO:0000313" key="4">
    <source>
        <dbReference type="Proteomes" id="UP000256913"/>
    </source>
</evidence>
<organism evidence="3 4">
    <name type="scientific">Asanoa ferruginea</name>
    <dbReference type="NCBI Taxonomy" id="53367"/>
    <lineage>
        <taxon>Bacteria</taxon>
        <taxon>Bacillati</taxon>
        <taxon>Actinomycetota</taxon>
        <taxon>Actinomycetes</taxon>
        <taxon>Micromonosporales</taxon>
        <taxon>Micromonosporaceae</taxon>
        <taxon>Asanoa</taxon>
    </lineage>
</organism>
<gene>
    <name evidence="3" type="ORF">DFJ67_1217</name>
</gene>